<feature type="compositionally biased region" description="Low complexity" evidence="8">
    <location>
        <begin position="336"/>
        <end position="349"/>
    </location>
</feature>
<dbReference type="InterPro" id="IPR001394">
    <property type="entry name" value="Peptidase_C19_UCH"/>
</dbReference>
<feature type="region of interest" description="Disordered" evidence="8">
    <location>
        <begin position="502"/>
        <end position="521"/>
    </location>
</feature>
<comment type="catalytic activity">
    <reaction evidence="1 7">
        <text>Thiol-dependent hydrolysis of ester, thioester, amide, peptide and isopeptide bonds formed by the C-terminal Gly of ubiquitin (a 76-residue protein attached to proteins as an intracellular targeting signal).</text>
        <dbReference type="EC" id="3.4.19.12"/>
    </reaction>
</comment>
<feature type="compositionally biased region" description="Basic and acidic residues" evidence="8">
    <location>
        <begin position="355"/>
        <end position="382"/>
    </location>
</feature>
<evidence type="ECO:0000256" key="6">
    <source>
        <dbReference type="ARBA" id="ARBA00022807"/>
    </source>
</evidence>
<dbReference type="PROSITE" id="PS50235">
    <property type="entry name" value="USP_3"/>
    <property type="match status" value="1"/>
</dbReference>
<proteinExistence type="inferred from homology"/>
<feature type="compositionally biased region" description="Polar residues" evidence="8">
    <location>
        <begin position="657"/>
        <end position="675"/>
    </location>
</feature>
<feature type="compositionally biased region" description="Low complexity" evidence="8">
    <location>
        <begin position="623"/>
        <end position="635"/>
    </location>
</feature>
<evidence type="ECO:0000256" key="7">
    <source>
        <dbReference type="RuleBase" id="RU366025"/>
    </source>
</evidence>
<dbReference type="PROSITE" id="PS00973">
    <property type="entry name" value="USP_2"/>
    <property type="match status" value="1"/>
</dbReference>
<keyword evidence="6 7" id="KW-0788">Thiol protease</keyword>
<dbReference type="PANTHER" id="PTHR24006">
    <property type="entry name" value="UBIQUITIN CARBOXYL-TERMINAL HYDROLASE"/>
    <property type="match status" value="1"/>
</dbReference>
<keyword evidence="4 7" id="KW-0833">Ubl conjugation pathway</keyword>
<keyword evidence="11" id="KW-1185">Reference proteome</keyword>
<dbReference type="InterPro" id="IPR028889">
    <property type="entry name" value="USP"/>
</dbReference>
<dbReference type="InterPro" id="IPR018200">
    <property type="entry name" value="USP_CS"/>
</dbReference>
<feature type="region of interest" description="Disordered" evidence="8">
    <location>
        <begin position="396"/>
        <end position="434"/>
    </location>
</feature>
<dbReference type="GO" id="GO:0005634">
    <property type="term" value="C:nucleus"/>
    <property type="evidence" value="ECO:0007669"/>
    <property type="project" value="TreeGrafter"/>
</dbReference>
<evidence type="ECO:0000259" key="9">
    <source>
        <dbReference type="PROSITE" id="PS50235"/>
    </source>
</evidence>
<protein>
    <recommendedName>
        <fullName evidence="7">Ubiquitin carboxyl-terminal hydrolase</fullName>
        <ecNumber evidence="7">3.4.19.12</ecNumber>
    </recommendedName>
</protein>
<dbReference type="Pfam" id="PF00443">
    <property type="entry name" value="UCH"/>
    <property type="match status" value="1"/>
</dbReference>
<dbReference type="GO" id="GO:0005829">
    <property type="term" value="C:cytosol"/>
    <property type="evidence" value="ECO:0007669"/>
    <property type="project" value="TreeGrafter"/>
</dbReference>
<evidence type="ECO:0000256" key="1">
    <source>
        <dbReference type="ARBA" id="ARBA00000707"/>
    </source>
</evidence>
<dbReference type="GO" id="GO:0016579">
    <property type="term" value="P:protein deubiquitination"/>
    <property type="evidence" value="ECO:0007669"/>
    <property type="project" value="InterPro"/>
</dbReference>
<gene>
    <name evidence="10" type="ORF">NliqN6_6108</name>
</gene>
<feature type="compositionally biased region" description="Low complexity" evidence="8">
    <location>
        <begin position="171"/>
        <end position="183"/>
    </location>
</feature>
<comment type="caution">
    <text evidence="10">The sequence shown here is derived from an EMBL/GenBank/DDBJ whole genome shotgun (WGS) entry which is preliminary data.</text>
</comment>
<evidence type="ECO:0000313" key="11">
    <source>
        <dbReference type="Proteomes" id="UP000620104"/>
    </source>
</evidence>
<dbReference type="PANTHER" id="PTHR24006:SF888">
    <property type="entry name" value="UBIQUITIN CARBOXYL-TERMINAL HYDROLASE 30"/>
    <property type="match status" value="1"/>
</dbReference>
<feature type="region of interest" description="Disordered" evidence="8">
    <location>
        <begin position="329"/>
        <end position="382"/>
    </location>
</feature>
<dbReference type="EMBL" id="BLZA01000049">
    <property type="protein sequence ID" value="GHJ89706.1"/>
    <property type="molecule type" value="Genomic_DNA"/>
</dbReference>
<evidence type="ECO:0000256" key="8">
    <source>
        <dbReference type="SAM" id="MobiDB-lite"/>
    </source>
</evidence>
<feature type="region of interest" description="Disordered" evidence="8">
    <location>
        <begin position="563"/>
        <end position="698"/>
    </location>
</feature>
<evidence type="ECO:0000256" key="5">
    <source>
        <dbReference type="ARBA" id="ARBA00022801"/>
    </source>
</evidence>
<reference evidence="10" key="1">
    <citation type="submission" date="2020-07" db="EMBL/GenBank/DDBJ databases">
        <title>Draft Genome Sequence of a Deep-Sea Yeast, Naganishia (Cryptococcus) liquefaciens strain N6.</title>
        <authorList>
            <person name="Han Y.W."/>
            <person name="Kajitani R."/>
            <person name="Morimoto H."/>
            <person name="Parhat M."/>
            <person name="Tsubouchi H."/>
            <person name="Bakenova O."/>
            <person name="Ogata M."/>
            <person name="Argunhan B."/>
            <person name="Aoki R."/>
            <person name="Kajiwara S."/>
            <person name="Itoh T."/>
            <person name="Iwasaki H."/>
        </authorList>
    </citation>
    <scope>NUCLEOTIDE SEQUENCE</scope>
    <source>
        <strain evidence="10">N6</strain>
    </source>
</reference>
<dbReference type="GO" id="GO:0006508">
    <property type="term" value="P:proteolysis"/>
    <property type="evidence" value="ECO:0007669"/>
    <property type="project" value="UniProtKB-KW"/>
</dbReference>
<dbReference type="OrthoDB" id="420187at2759"/>
<evidence type="ECO:0000256" key="2">
    <source>
        <dbReference type="ARBA" id="ARBA00009085"/>
    </source>
</evidence>
<feature type="region of interest" description="Disordered" evidence="8">
    <location>
        <begin position="245"/>
        <end position="271"/>
    </location>
</feature>
<sequence length="904" mass="98176">MSIPLPGYKRARSEADEQRLFQAMATVTAAASPTYGLGAKPPGLVNDGNTCFFNSTFQALAATTSLINLLSPVIFPVEEHMAVSADAQANMPDADTPAHTKTALATGSDGLKLLPSAIPSLHDSAVEPENARLMPVTLTFERCLGRAWRAKDSAVMSSPAYKNLVASVASEAPGAGGKSAASSRRNSMAEHKAPESSLSIGSLLKELAKKYDQYDGYRQQDAHEVLRHLLDSMSMEEKDFIKVLHPPSPESAQNGKKNKKKGPNHPGDEDEQLIPFADALFGGSLVSVVICESCKNVSHTYEGFLDISLSMREQPQRSRKRDKFKAIASKFKPGRSNSPGSHPGSLSPSMYLEGVHPEPSDTDIHTEDTGHHADGRVTSDLEKSVDLGATNAKLDEHVPLKKKSSLTSWAGKRRSSRPSTAGSIDSTHHDSQNSLGLDQSIASLRASSKTASSFSVNNTISEDSYAITPPRPTPEQAAYIRRLLNGPNLPPKDDPLERLRQGMANMSPGEGPSQHTEPQRARIDGQDTDLMDCLVNFSAVEVLEGDNAFACHKCWQYKTGRIKRKASERKDVPEAVIEEEEETDGKMPTKSMPTASANGQERGHSVSFAPASTDDQIPKIAVTTTETESAAEGGELVTSPMQTTHRMPSVAPHSPRGSDTVTLSSALSGYSTSEENSSDDGEPRVTITRPPMPQRRKSTHYVLRRAFKRYMIARAPPVLVFHFKRFRLPSKSSGTYGASFASLKKSDEFISFPEMLDLSPFIAPSRSDYKIAVGPDGIGRAPFMDHPPGDFGPELVPMRYRLYAVVVHVGATALSGHYIAYVLVDPGVILDINKKQLLADVAKQHEGEDARPPGIATAGVADTNKTKKEDRRVWCYCSDTQIRLAAAEEVMQAKAYMCFYEKCD</sequence>
<organism evidence="10 11">
    <name type="scientific">Naganishia liquefaciens</name>
    <dbReference type="NCBI Taxonomy" id="104408"/>
    <lineage>
        <taxon>Eukaryota</taxon>
        <taxon>Fungi</taxon>
        <taxon>Dikarya</taxon>
        <taxon>Basidiomycota</taxon>
        <taxon>Agaricomycotina</taxon>
        <taxon>Tremellomycetes</taxon>
        <taxon>Filobasidiales</taxon>
        <taxon>Filobasidiaceae</taxon>
        <taxon>Naganishia</taxon>
    </lineage>
</organism>
<feature type="domain" description="USP" evidence="9">
    <location>
        <begin position="42"/>
        <end position="903"/>
    </location>
</feature>
<feature type="region of interest" description="Disordered" evidence="8">
    <location>
        <begin position="171"/>
        <end position="195"/>
    </location>
</feature>
<evidence type="ECO:0000256" key="3">
    <source>
        <dbReference type="ARBA" id="ARBA00022670"/>
    </source>
</evidence>
<dbReference type="SUPFAM" id="SSF54001">
    <property type="entry name" value="Cysteine proteinases"/>
    <property type="match status" value="1"/>
</dbReference>
<dbReference type="EC" id="3.4.19.12" evidence="7"/>
<dbReference type="InterPro" id="IPR050164">
    <property type="entry name" value="Peptidase_C19"/>
</dbReference>
<dbReference type="Proteomes" id="UP000620104">
    <property type="component" value="Unassembled WGS sequence"/>
</dbReference>
<comment type="similarity">
    <text evidence="2 7">Belongs to the peptidase C19 family.</text>
</comment>
<keyword evidence="5 7" id="KW-0378">Hydrolase</keyword>
<dbReference type="InterPro" id="IPR038765">
    <property type="entry name" value="Papain-like_cys_pep_sf"/>
</dbReference>
<dbReference type="AlphaFoldDB" id="A0A8H3TZF8"/>
<name>A0A8H3TZF8_9TREE</name>
<keyword evidence="3 7" id="KW-0645">Protease</keyword>
<dbReference type="GO" id="GO:0004843">
    <property type="term" value="F:cysteine-type deubiquitinase activity"/>
    <property type="evidence" value="ECO:0007669"/>
    <property type="project" value="UniProtKB-UniRule"/>
</dbReference>
<evidence type="ECO:0000256" key="4">
    <source>
        <dbReference type="ARBA" id="ARBA00022786"/>
    </source>
</evidence>
<dbReference type="PROSITE" id="PS00972">
    <property type="entry name" value="USP_1"/>
    <property type="match status" value="1"/>
</dbReference>
<evidence type="ECO:0000313" key="10">
    <source>
        <dbReference type="EMBL" id="GHJ89706.1"/>
    </source>
</evidence>
<dbReference type="Gene3D" id="3.90.70.10">
    <property type="entry name" value="Cysteine proteinases"/>
    <property type="match status" value="2"/>
</dbReference>
<accession>A0A8H3TZF8</accession>